<dbReference type="GO" id="GO:0071897">
    <property type="term" value="P:DNA biosynthetic process"/>
    <property type="evidence" value="ECO:0007669"/>
    <property type="project" value="UniProtKB-ARBA"/>
</dbReference>
<dbReference type="AlphaFoldDB" id="A0A8X6LGH6"/>
<dbReference type="OrthoDB" id="6932368at2759"/>
<name>A0A8X6LGH6_TRICU</name>
<protein>
    <submittedName>
        <fullName evidence="1">Uncharacterized protein</fullName>
    </submittedName>
</protein>
<comment type="caution">
    <text evidence="1">The sequence shown here is derived from an EMBL/GenBank/DDBJ whole genome shotgun (WGS) entry which is preliminary data.</text>
</comment>
<dbReference type="Proteomes" id="UP000887116">
    <property type="component" value="Unassembled WGS sequence"/>
</dbReference>
<reference evidence="1" key="1">
    <citation type="submission" date="2020-07" db="EMBL/GenBank/DDBJ databases">
        <title>Multicomponent nature underlies the extraordinary mechanical properties of spider dragline silk.</title>
        <authorList>
            <person name="Kono N."/>
            <person name="Nakamura H."/>
            <person name="Mori M."/>
            <person name="Yoshida Y."/>
            <person name="Ohtoshi R."/>
            <person name="Malay A.D."/>
            <person name="Moran D.A.P."/>
            <person name="Tomita M."/>
            <person name="Numata K."/>
            <person name="Arakawa K."/>
        </authorList>
    </citation>
    <scope>NUCLEOTIDE SEQUENCE</scope>
</reference>
<dbReference type="InterPro" id="IPR043502">
    <property type="entry name" value="DNA/RNA_pol_sf"/>
</dbReference>
<proteinExistence type="predicted"/>
<dbReference type="EMBL" id="BMAO01026472">
    <property type="protein sequence ID" value="GFR09956.1"/>
    <property type="molecule type" value="Genomic_DNA"/>
</dbReference>
<dbReference type="SUPFAM" id="SSF56672">
    <property type="entry name" value="DNA/RNA polymerases"/>
    <property type="match status" value="1"/>
</dbReference>
<accession>A0A8X6LGH6</accession>
<gene>
    <name evidence="1" type="primary">M514_20815</name>
    <name evidence="1" type="ORF">TNCT_692621</name>
</gene>
<organism evidence="1 2">
    <name type="scientific">Trichonephila clavata</name>
    <name type="common">Joro spider</name>
    <name type="synonym">Nephila clavata</name>
    <dbReference type="NCBI Taxonomy" id="2740835"/>
    <lineage>
        <taxon>Eukaryota</taxon>
        <taxon>Metazoa</taxon>
        <taxon>Ecdysozoa</taxon>
        <taxon>Arthropoda</taxon>
        <taxon>Chelicerata</taxon>
        <taxon>Arachnida</taxon>
        <taxon>Araneae</taxon>
        <taxon>Araneomorphae</taxon>
        <taxon>Entelegynae</taxon>
        <taxon>Araneoidea</taxon>
        <taxon>Nephilidae</taxon>
        <taxon>Trichonephila</taxon>
    </lineage>
</organism>
<sequence>MLSIKIISGKSTPYDHILKEYPALTRCAGTLCNVFHSTVYLIRTTPGPPVFCRLRRLAPERMKIAKAEFEAMVLKRTARRGAGSRDSPHHLVPKKSEEWHPCDDYIALNACTIPDRYPAWVNFYRRFLPSAAKYQSSLNDTLSGLRGAQP</sequence>
<evidence type="ECO:0000313" key="2">
    <source>
        <dbReference type="Proteomes" id="UP000887116"/>
    </source>
</evidence>
<evidence type="ECO:0000313" key="1">
    <source>
        <dbReference type="EMBL" id="GFR09956.1"/>
    </source>
</evidence>
<dbReference type="Gene3D" id="3.10.10.10">
    <property type="entry name" value="HIV Type 1 Reverse Transcriptase, subunit A, domain 1"/>
    <property type="match status" value="1"/>
</dbReference>
<keyword evidence="2" id="KW-1185">Reference proteome</keyword>